<reference evidence="1 2" key="1">
    <citation type="submission" date="2016-10" db="EMBL/GenBank/DDBJ databases">
        <title>Comparative genome analysis of multiple Pseudomonas spp. focuses on biocontrol and plant growth promoting traits.</title>
        <authorList>
            <person name="Tao X.-Y."/>
            <person name="Taylor C.G."/>
        </authorList>
    </citation>
    <scope>NUCLEOTIDE SEQUENCE [LARGE SCALE GENOMIC DNA]</scope>
    <source>
        <strain evidence="1 2">29G9</strain>
    </source>
</reference>
<dbReference type="EMBL" id="MOAY01000081">
    <property type="protein sequence ID" value="ROM33635.1"/>
    <property type="molecule type" value="Genomic_DNA"/>
</dbReference>
<gene>
    <name evidence="1" type="ORF">BK648_22880</name>
</gene>
<dbReference type="RefSeq" id="WP_259740965.1">
    <property type="nucleotide sequence ID" value="NZ_MOAY01000081.1"/>
</dbReference>
<sequence length="156" mass="17707">MFKIFALVLTLMCLFGCDQQPLVHTVKPLSTLQEQEHALMIGKWYGEATTIAGKRMQQLIERRADGTFTVNFRVTDKSGQWFEQKEFGLWGVSGKIYFTITTGKQVGDQVTFAKPGTPHLNDAYEIIELTTTTYRSKAREGGDDFTQKRVDDGLQF</sequence>
<feature type="non-terminal residue" evidence="1">
    <location>
        <position position="156"/>
    </location>
</feature>
<dbReference type="Proteomes" id="UP000284656">
    <property type="component" value="Unassembled WGS sequence"/>
</dbReference>
<comment type="caution">
    <text evidence="1">The sequence shown here is derived from an EMBL/GenBank/DDBJ whole genome shotgun (WGS) entry which is preliminary data.</text>
</comment>
<protein>
    <submittedName>
        <fullName evidence="1">Uncharacterized protein</fullName>
    </submittedName>
</protein>
<proteinExistence type="predicted"/>
<evidence type="ECO:0000313" key="2">
    <source>
        <dbReference type="Proteomes" id="UP000284656"/>
    </source>
</evidence>
<dbReference type="AlphaFoldDB" id="A0A423EQQ9"/>
<accession>A0A423EQQ9</accession>
<organism evidence="1 2">
    <name type="scientific">Pseudomonas poae</name>
    <dbReference type="NCBI Taxonomy" id="200451"/>
    <lineage>
        <taxon>Bacteria</taxon>
        <taxon>Pseudomonadati</taxon>
        <taxon>Pseudomonadota</taxon>
        <taxon>Gammaproteobacteria</taxon>
        <taxon>Pseudomonadales</taxon>
        <taxon>Pseudomonadaceae</taxon>
        <taxon>Pseudomonas</taxon>
    </lineage>
</organism>
<name>A0A423EQQ9_9PSED</name>
<evidence type="ECO:0000313" key="1">
    <source>
        <dbReference type="EMBL" id="ROM33635.1"/>
    </source>
</evidence>